<evidence type="ECO:0000256" key="8">
    <source>
        <dbReference type="ARBA" id="ARBA00023224"/>
    </source>
</evidence>
<dbReference type="AlphaFoldDB" id="A0AAV2TS98"/>
<comment type="caution">
    <text evidence="11">The sequence shown here is derived from an EMBL/GenBank/DDBJ whole genome shotgun (WGS) entry which is preliminary data.</text>
</comment>
<dbReference type="GO" id="GO:0045202">
    <property type="term" value="C:synapse"/>
    <property type="evidence" value="ECO:0007669"/>
    <property type="project" value="GOC"/>
</dbReference>
<dbReference type="Proteomes" id="UP001497525">
    <property type="component" value="Unassembled WGS sequence"/>
</dbReference>
<comment type="subcellular location">
    <subcellularLocation>
        <location evidence="1">Cell membrane</location>
        <topology evidence="1">Multi-pass membrane protein</topology>
    </subcellularLocation>
</comment>
<feature type="region of interest" description="Disordered" evidence="9">
    <location>
        <begin position="252"/>
        <end position="275"/>
    </location>
</feature>
<evidence type="ECO:0000313" key="11">
    <source>
        <dbReference type="EMBL" id="CAL5140227.1"/>
    </source>
</evidence>
<evidence type="ECO:0000256" key="7">
    <source>
        <dbReference type="ARBA" id="ARBA00023170"/>
    </source>
</evidence>
<keyword evidence="8" id="KW-0807">Transducer</keyword>
<reference evidence="11" key="1">
    <citation type="submission" date="2024-06" db="EMBL/GenBank/DDBJ databases">
        <authorList>
            <person name="Liu X."/>
            <person name="Lenzi L."/>
            <person name="Haldenby T S."/>
            <person name="Uol C."/>
        </authorList>
    </citation>
    <scope>NUCLEOTIDE SEQUENCE</scope>
</reference>
<proteinExistence type="predicted"/>
<organism evidence="11 12">
    <name type="scientific">Calicophoron daubneyi</name>
    <name type="common">Rumen fluke</name>
    <name type="synonym">Paramphistomum daubneyi</name>
    <dbReference type="NCBI Taxonomy" id="300641"/>
    <lineage>
        <taxon>Eukaryota</taxon>
        <taxon>Metazoa</taxon>
        <taxon>Spiralia</taxon>
        <taxon>Lophotrochozoa</taxon>
        <taxon>Platyhelminthes</taxon>
        <taxon>Trematoda</taxon>
        <taxon>Digenea</taxon>
        <taxon>Plagiorchiida</taxon>
        <taxon>Pronocephalata</taxon>
        <taxon>Paramphistomoidea</taxon>
        <taxon>Paramphistomidae</taxon>
        <taxon>Calicophoron</taxon>
    </lineage>
</organism>
<dbReference type="GO" id="GO:0007268">
    <property type="term" value="P:chemical synaptic transmission"/>
    <property type="evidence" value="ECO:0007669"/>
    <property type="project" value="TreeGrafter"/>
</dbReference>
<keyword evidence="4 10" id="KW-1133">Transmembrane helix</keyword>
<dbReference type="GO" id="GO:0030425">
    <property type="term" value="C:dendrite"/>
    <property type="evidence" value="ECO:0007669"/>
    <property type="project" value="TreeGrafter"/>
</dbReference>
<name>A0AAV2TS98_CALDB</name>
<accession>A0AAV2TS98</accession>
<evidence type="ECO:0000313" key="12">
    <source>
        <dbReference type="Proteomes" id="UP001497525"/>
    </source>
</evidence>
<keyword evidence="5" id="KW-0297">G-protein coupled receptor</keyword>
<dbReference type="PANTHER" id="PTHR24247">
    <property type="entry name" value="5-HYDROXYTRYPTAMINE RECEPTOR"/>
    <property type="match status" value="1"/>
</dbReference>
<dbReference type="PANTHER" id="PTHR24247:SF222">
    <property type="entry name" value="5-HYDROXYTRYPTAMINE (SEROTONIN) RECEPTOR 2B, ISOFORM E"/>
    <property type="match status" value="1"/>
</dbReference>
<dbReference type="GO" id="GO:0007210">
    <property type="term" value="P:serotonin receptor signaling pathway"/>
    <property type="evidence" value="ECO:0007669"/>
    <property type="project" value="TreeGrafter"/>
</dbReference>
<evidence type="ECO:0000256" key="6">
    <source>
        <dbReference type="ARBA" id="ARBA00023136"/>
    </source>
</evidence>
<dbReference type="Gene3D" id="1.20.1070.10">
    <property type="entry name" value="Rhodopsin 7-helix transmembrane proteins"/>
    <property type="match status" value="2"/>
</dbReference>
<evidence type="ECO:0000256" key="1">
    <source>
        <dbReference type="ARBA" id="ARBA00004651"/>
    </source>
</evidence>
<evidence type="ECO:0000256" key="3">
    <source>
        <dbReference type="ARBA" id="ARBA00022692"/>
    </source>
</evidence>
<dbReference type="EMBL" id="CAXLJL010000711">
    <property type="protein sequence ID" value="CAL5140227.1"/>
    <property type="molecule type" value="Genomic_DNA"/>
</dbReference>
<dbReference type="GO" id="GO:0030594">
    <property type="term" value="F:neurotransmitter receptor activity"/>
    <property type="evidence" value="ECO:0007669"/>
    <property type="project" value="TreeGrafter"/>
</dbReference>
<keyword evidence="6 10" id="KW-0472">Membrane</keyword>
<keyword evidence="2" id="KW-1003">Cell membrane</keyword>
<sequence>MIHAAINYPSSVIFDLLEPAEQADNVCIVWVYSETAVCHAILLHLLGSSLDTYLRLLMPRWYSSSRGSPVALRLKLAAPWIVSLLQTSAQVFLGNPFPPSQLENGQLCTCPDVNFLILRTGVAFTLPMLISVIILFLAAHKLQQLSQTSCRQRYAEKSTDSDSTVMRWIGDNDVVEKNNPYSETKALSKECDIIAPRIKSEAHASSKNRNRGSQNDLYDSLRWYPIAGTPSSYAVSSAFLLSPTLTNVFKGQGSSSSDTGFSTQTTEENNDLISSLRTKEDRLTYGADSVNNNFTGFQSADEIKIVDHFCPQHGHVKLSLQPEKVHLETVEEKHPNELSRSLGLKNTVNLKTVVTISGTGSTAPLEVNCVDDRAKSISENISWPKNNTPVHMGCLTIPSEGATNQHLSESRQIRMMTPGEFASEKKAIKLNMITCALSIALWAPFITASLAHLLLSATNYSYLITVSTLTQFKWLSYATSIAYSFGYLLIDRNLCKAVLRLHKGLHTQTNAEFNYPDACTR</sequence>
<evidence type="ECO:0000256" key="9">
    <source>
        <dbReference type="SAM" id="MobiDB-lite"/>
    </source>
</evidence>
<evidence type="ECO:0000256" key="4">
    <source>
        <dbReference type="ARBA" id="ARBA00022989"/>
    </source>
</evidence>
<feature type="transmembrane region" description="Helical" evidence="10">
    <location>
        <begin position="430"/>
        <end position="454"/>
    </location>
</feature>
<feature type="transmembrane region" description="Helical" evidence="10">
    <location>
        <begin position="474"/>
        <end position="490"/>
    </location>
</feature>
<keyword evidence="3 10" id="KW-0812">Transmembrane</keyword>
<evidence type="ECO:0000256" key="10">
    <source>
        <dbReference type="SAM" id="Phobius"/>
    </source>
</evidence>
<gene>
    <name evidence="11" type="ORF">CDAUBV1_LOCUS15400</name>
</gene>
<protein>
    <recommendedName>
        <fullName evidence="13">G-protein coupled receptors family 1 profile domain-containing protein</fullName>
    </recommendedName>
</protein>
<dbReference type="GO" id="GO:0007187">
    <property type="term" value="P:G protein-coupled receptor signaling pathway, coupled to cyclic nucleotide second messenger"/>
    <property type="evidence" value="ECO:0007669"/>
    <property type="project" value="TreeGrafter"/>
</dbReference>
<evidence type="ECO:0000256" key="2">
    <source>
        <dbReference type="ARBA" id="ARBA00022475"/>
    </source>
</evidence>
<dbReference type="GO" id="GO:0005886">
    <property type="term" value="C:plasma membrane"/>
    <property type="evidence" value="ECO:0007669"/>
    <property type="project" value="UniProtKB-SubCell"/>
</dbReference>
<feature type="transmembrane region" description="Helical" evidence="10">
    <location>
        <begin position="116"/>
        <end position="139"/>
    </location>
</feature>
<evidence type="ECO:0000256" key="5">
    <source>
        <dbReference type="ARBA" id="ARBA00023040"/>
    </source>
</evidence>
<dbReference type="GO" id="GO:0004993">
    <property type="term" value="F:G protein-coupled serotonin receptor activity"/>
    <property type="evidence" value="ECO:0007669"/>
    <property type="project" value="TreeGrafter"/>
</dbReference>
<dbReference type="SUPFAM" id="SSF81321">
    <property type="entry name" value="Family A G protein-coupled receptor-like"/>
    <property type="match status" value="1"/>
</dbReference>
<dbReference type="InterPro" id="IPR000276">
    <property type="entry name" value="GPCR_Rhodpsn"/>
</dbReference>
<keyword evidence="7" id="KW-0675">Receptor</keyword>
<dbReference type="Pfam" id="PF00001">
    <property type="entry name" value="7tm_1"/>
    <property type="match status" value="1"/>
</dbReference>
<evidence type="ECO:0008006" key="13">
    <source>
        <dbReference type="Google" id="ProtNLM"/>
    </source>
</evidence>